<protein>
    <submittedName>
        <fullName evidence="2">CGGC domain-containing protein</fullName>
    </submittedName>
</protein>
<gene>
    <name evidence="2" type="ORF">ENG63_08790</name>
</gene>
<accession>A0A7C0Y5K5</accession>
<evidence type="ECO:0000259" key="1">
    <source>
        <dbReference type="SMART" id="SM01078"/>
    </source>
</evidence>
<dbReference type="Proteomes" id="UP000886289">
    <property type="component" value="Unassembled WGS sequence"/>
</dbReference>
<dbReference type="EMBL" id="DRBS01000322">
    <property type="protein sequence ID" value="HDD44938.1"/>
    <property type="molecule type" value="Genomic_DNA"/>
</dbReference>
<name>A0A7C0Y5K5_DESA2</name>
<proteinExistence type="predicted"/>
<organism evidence="2">
    <name type="scientific">Desulfofervidus auxilii</name>
    <dbReference type="NCBI Taxonomy" id="1621989"/>
    <lineage>
        <taxon>Bacteria</taxon>
        <taxon>Pseudomonadati</taxon>
        <taxon>Thermodesulfobacteriota</taxon>
        <taxon>Candidatus Desulfofervidia</taxon>
        <taxon>Candidatus Desulfofervidales</taxon>
        <taxon>Candidatus Desulfofervidaceae</taxon>
        <taxon>Candidatus Desulfofervidus</taxon>
    </lineage>
</organism>
<sequence>MKKAGIIRCLGTEAMCPGTACFRMAKEGKGGFEKIGPVEVIGHVTCGGCPGKEILPRAEKMIEKGAEAIVLSSCIVGKHPGSKYYPCPFFPQIKEVLEKQIGDKVQIIYGTH</sequence>
<dbReference type="Pfam" id="PF08821">
    <property type="entry name" value="CGGC"/>
    <property type="match status" value="1"/>
</dbReference>
<evidence type="ECO:0000313" key="2">
    <source>
        <dbReference type="EMBL" id="HDD44938.1"/>
    </source>
</evidence>
<feature type="domain" description="CGGC" evidence="1">
    <location>
        <begin position="3"/>
        <end position="112"/>
    </location>
</feature>
<comment type="caution">
    <text evidence="2">The sequence shown here is derived from an EMBL/GenBank/DDBJ whole genome shotgun (WGS) entry which is preliminary data.</text>
</comment>
<reference evidence="2" key="1">
    <citation type="journal article" date="2020" name="mSystems">
        <title>Genome- and Community-Level Interaction Insights into Carbon Utilization and Element Cycling Functions of Hydrothermarchaeota in Hydrothermal Sediment.</title>
        <authorList>
            <person name="Zhou Z."/>
            <person name="Liu Y."/>
            <person name="Xu W."/>
            <person name="Pan J."/>
            <person name="Luo Z.H."/>
            <person name="Li M."/>
        </authorList>
    </citation>
    <scope>NUCLEOTIDE SEQUENCE [LARGE SCALE GENOMIC DNA]</scope>
    <source>
        <strain evidence="2">HyVt-233</strain>
    </source>
</reference>
<dbReference type="InterPro" id="IPR014925">
    <property type="entry name" value="CGGC_dom"/>
</dbReference>
<dbReference type="AlphaFoldDB" id="A0A7C0Y5K5"/>
<dbReference type="SMART" id="SM01078">
    <property type="entry name" value="CGGC"/>
    <property type="match status" value="1"/>
</dbReference>